<evidence type="ECO:0000313" key="5">
    <source>
        <dbReference type="Proteomes" id="UP001154078"/>
    </source>
</evidence>
<dbReference type="PANTHER" id="PTHR31019:SF1">
    <property type="entry name" value="SMALL INTEGRAL MEMBRANE PROTEIN 14"/>
    <property type="match status" value="1"/>
</dbReference>
<dbReference type="Proteomes" id="UP001154078">
    <property type="component" value="Chromosome 4"/>
</dbReference>
<accession>A0A9P0FIE5</accession>
<feature type="region of interest" description="Disordered" evidence="2">
    <location>
        <begin position="79"/>
        <end position="103"/>
    </location>
</feature>
<dbReference type="Pfam" id="PF11027">
    <property type="entry name" value="DUF2615"/>
    <property type="match status" value="1"/>
</dbReference>
<dbReference type="GO" id="GO:0005783">
    <property type="term" value="C:endoplasmic reticulum"/>
    <property type="evidence" value="ECO:0007669"/>
    <property type="project" value="TreeGrafter"/>
</dbReference>
<dbReference type="AlphaFoldDB" id="A0A9P0FIE5"/>
<dbReference type="OrthoDB" id="10054061at2759"/>
<evidence type="ECO:0000313" key="4">
    <source>
        <dbReference type="EMBL" id="CAH0556093.1"/>
    </source>
</evidence>
<evidence type="ECO:0000256" key="3">
    <source>
        <dbReference type="SAM" id="Phobius"/>
    </source>
</evidence>
<sequence>MGDPDQMDPCECIWGHEMAMRRLLSLLRNSQSYCTDTTCFDDGTSPNPNQTPDNVMLMGFMVVAALLLCYFRPNVRRITDGPSKPSKGNDSNGFPPTPPPALN</sequence>
<proteinExistence type="predicted"/>
<gene>
    <name evidence="4" type="ORF">MELIAE_LOCUS7284</name>
</gene>
<name>A0A9P0FIE5_BRAAE</name>
<evidence type="ECO:0000256" key="1">
    <source>
        <dbReference type="ARBA" id="ARBA00017902"/>
    </source>
</evidence>
<feature type="transmembrane region" description="Helical" evidence="3">
    <location>
        <begin position="55"/>
        <end position="71"/>
    </location>
</feature>
<dbReference type="EMBL" id="OV121135">
    <property type="protein sequence ID" value="CAH0556093.1"/>
    <property type="molecule type" value="Genomic_DNA"/>
</dbReference>
<evidence type="ECO:0000256" key="2">
    <source>
        <dbReference type="SAM" id="MobiDB-lite"/>
    </source>
</evidence>
<keyword evidence="3" id="KW-0472">Membrane</keyword>
<reference evidence="4" key="1">
    <citation type="submission" date="2021-12" db="EMBL/GenBank/DDBJ databases">
        <authorList>
            <person name="King R."/>
        </authorList>
    </citation>
    <scope>NUCLEOTIDE SEQUENCE</scope>
</reference>
<keyword evidence="5" id="KW-1185">Reference proteome</keyword>
<keyword evidence="3" id="KW-1133">Transmembrane helix</keyword>
<dbReference type="InterPro" id="IPR020309">
    <property type="entry name" value="Smim-14"/>
</dbReference>
<keyword evidence="3" id="KW-0812">Transmembrane</keyword>
<protein>
    <recommendedName>
        <fullName evidence="1">Small integral membrane protein 14</fullName>
    </recommendedName>
</protein>
<dbReference type="PANTHER" id="PTHR31019">
    <property type="entry name" value="SMALL INTEGRAL MEMBRANE PROTEIN 14"/>
    <property type="match status" value="1"/>
</dbReference>
<organism evidence="4 5">
    <name type="scientific">Brassicogethes aeneus</name>
    <name type="common">Rape pollen beetle</name>
    <name type="synonym">Meligethes aeneus</name>
    <dbReference type="NCBI Taxonomy" id="1431903"/>
    <lineage>
        <taxon>Eukaryota</taxon>
        <taxon>Metazoa</taxon>
        <taxon>Ecdysozoa</taxon>
        <taxon>Arthropoda</taxon>
        <taxon>Hexapoda</taxon>
        <taxon>Insecta</taxon>
        <taxon>Pterygota</taxon>
        <taxon>Neoptera</taxon>
        <taxon>Endopterygota</taxon>
        <taxon>Coleoptera</taxon>
        <taxon>Polyphaga</taxon>
        <taxon>Cucujiformia</taxon>
        <taxon>Nitidulidae</taxon>
        <taxon>Meligethinae</taxon>
        <taxon>Brassicogethes</taxon>
    </lineage>
</organism>